<evidence type="ECO:0000256" key="9">
    <source>
        <dbReference type="ARBA" id="ARBA00023055"/>
    </source>
</evidence>
<gene>
    <name evidence="19" type="ORF">AJ80_01373</name>
</gene>
<keyword evidence="20" id="KW-1185">Reference proteome</keyword>
<keyword evidence="10" id="KW-0472">Membrane</keyword>
<evidence type="ECO:0000256" key="14">
    <source>
        <dbReference type="ARBA" id="ARBA00069547"/>
    </source>
</evidence>
<evidence type="ECO:0000256" key="5">
    <source>
        <dbReference type="ARBA" id="ARBA00022448"/>
    </source>
</evidence>
<sequence>MNWFKQTLANVAGTQEPIYGPDAIQSVAAQTKDTPYTELTKDMMQWRAMQSTCVETQTFYLFSDNGDVAWIQVIYSNVAGIHTTCQFNTKIFSTDGKSPHIWSSDPVHNYMFDTDMLSFGGDNVAVTLSDAGDSYTIKSATNENSLVNLTMTRVAPGFVVGKDGTSNFGTDPANPWGSMRHAFWPRCKVEGSIVTKEKEIDFKGRGFFVHALQGMKPHHLAARWNFLTFHSPTYSTIMMEYTTPPSYGSTVVNVGGIVTDSEIIYAGSSNSATHLDSAQDSDNDWPEPTAVKFQWDGKTKDGKDVSAVLEGALGQRLDRVDVMAEVPGFIKSIAGSVAGTKPYIYQYSPQEKLSLKLRTGDDEVTEQGTFFSEATFIS</sequence>
<keyword evidence="9" id="KW-0445">Lipid transport</keyword>
<dbReference type="OrthoDB" id="2590239at2759"/>
<dbReference type="Gene3D" id="2.40.370.10">
    <property type="entry name" value="AttH-like domain"/>
    <property type="match status" value="1"/>
</dbReference>
<proteinExistence type="inferred from homology"/>
<evidence type="ECO:0000256" key="11">
    <source>
        <dbReference type="ARBA" id="ARBA00023242"/>
    </source>
</evidence>
<evidence type="ECO:0000256" key="16">
    <source>
        <dbReference type="ARBA" id="ARBA00081132"/>
    </source>
</evidence>
<evidence type="ECO:0000256" key="2">
    <source>
        <dbReference type="ARBA" id="ARBA00004406"/>
    </source>
</evidence>
<dbReference type="Proteomes" id="UP000224634">
    <property type="component" value="Unassembled WGS sequence"/>
</dbReference>
<evidence type="ECO:0000256" key="10">
    <source>
        <dbReference type="ARBA" id="ARBA00023136"/>
    </source>
</evidence>
<dbReference type="InterPro" id="IPR013931">
    <property type="entry name" value="Svf1-like_N"/>
</dbReference>
<feature type="domain" description="Svf1-like N-terminal" evidence="17">
    <location>
        <begin position="54"/>
        <end position="213"/>
    </location>
</feature>
<comment type="function">
    <text evidence="13">Ceramide-binding protein that may transfer ceramides from the endoplasmic reticulum membrane to the cis-Golgi network membrane, and is thereby required for the biosynthesis of complex sphingolipids.</text>
</comment>
<evidence type="ECO:0000313" key="19">
    <source>
        <dbReference type="EMBL" id="PGH26989.1"/>
    </source>
</evidence>
<keyword evidence="11" id="KW-0539">Nucleus</keyword>
<dbReference type="Pfam" id="PF17187">
    <property type="entry name" value="Svf1_C"/>
    <property type="match status" value="1"/>
</dbReference>
<keyword evidence="8" id="KW-0333">Golgi apparatus</keyword>
<keyword evidence="6" id="KW-0963">Cytoplasm</keyword>
<evidence type="ECO:0000256" key="3">
    <source>
        <dbReference type="ARBA" id="ARBA00004496"/>
    </source>
</evidence>
<dbReference type="STRING" id="1447883.A0A2B7Z172"/>
<dbReference type="GO" id="GO:0005794">
    <property type="term" value="C:Golgi apparatus"/>
    <property type="evidence" value="ECO:0007669"/>
    <property type="project" value="UniProtKB-SubCell"/>
</dbReference>
<evidence type="ECO:0000259" key="18">
    <source>
        <dbReference type="Pfam" id="PF17187"/>
    </source>
</evidence>
<dbReference type="InterPro" id="IPR033394">
    <property type="entry name" value="Svf1-like_C"/>
</dbReference>
<evidence type="ECO:0000256" key="15">
    <source>
        <dbReference type="ARBA" id="ARBA00073016"/>
    </source>
</evidence>
<keyword evidence="5" id="KW-0813">Transport</keyword>
<dbReference type="GO" id="GO:0006869">
    <property type="term" value="P:lipid transport"/>
    <property type="evidence" value="ECO:0007669"/>
    <property type="project" value="UniProtKB-KW"/>
</dbReference>
<evidence type="ECO:0000256" key="12">
    <source>
        <dbReference type="ARBA" id="ARBA00046302"/>
    </source>
</evidence>
<evidence type="ECO:0000256" key="13">
    <source>
        <dbReference type="ARBA" id="ARBA00058755"/>
    </source>
</evidence>
<evidence type="ECO:0000256" key="1">
    <source>
        <dbReference type="ARBA" id="ARBA00004123"/>
    </source>
</evidence>
<name>A0A2B7Z172_POLH7</name>
<comment type="similarity">
    <text evidence="4">Belongs to the SVF1 family.</text>
</comment>
<evidence type="ECO:0000259" key="17">
    <source>
        <dbReference type="Pfam" id="PF08622"/>
    </source>
</evidence>
<reference evidence="19 20" key="1">
    <citation type="submission" date="2017-10" db="EMBL/GenBank/DDBJ databases">
        <title>Comparative genomics in systemic dimorphic fungi from Ajellomycetaceae.</title>
        <authorList>
            <person name="Munoz J.F."/>
            <person name="Mcewen J.G."/>
            <person name="Clay O.K."/>
            <person name="Cuomo C.A."/>
        </authorList>
    </citation>
    <scope>NUCLEOTIDE SEQUENCE [LARGE SCALE GENOMIC DNA]</scope>
    <source>
        <strain evidence="19 20">UAMH7299</strain>
    </source>
</reference>
<evidence type="ECO:0000256" key="4">
    <source>
        <dbReference type="ARBA" id="ARBA00009069"/>
    </source>
</evidence>
<dbReference type="EMBL" id="PDNA01000011">
    <property type="protein sequence ID" value="PGH26989.1"/>
    <property type="molecule type" value="Genomic_DNA"/>
</dbReference>
<accession>A0A2B7Z172</accession>
<feature type="domain" description="Svf1-like C-terminal" evidence="18">
    <location>
        <begin position="215"/>
        <end position="378"/>
    </location>
</feature>
<comment type="caution">
    <text evidence="19">The sequence shown here is derived from an EMBL/GenBank/DDBJ whole genome shotgun (WGS) entry which is preliminary data.</text>
</comment>
<dbReference type="GO" id="GO:0006979">
    <property type="term" value="P:response to oxidative stress"/>
    <property type="evidence" value="ECO:0007669"/>
    <property type="project" value="InterPro"/>
</dbReference>
<evidence type="ECO:0000313" key="20">
    <source>
        <dbReference type="Proteomes" id="UP000224634"/>
    </source>
</evidence>
<dbReference type="GO" id="GO:0005789">
    <property type="term" value="C:endoplasmic reticulum membrane"/>
    <property type="evidence" value="ECO:0007669"/>
    <property type="project" value="UniProtKB-SubCell"/>
</dbReference>
<dbReference type="InterPro" id="IPR023374">
    <property type="entry name" value="AttH-like_dom_sf"/>
</dbReference>
<dbReference type="PANTHER" id="PTHR47107:SF1">
    <property type="entry name" value="CERAMIDE-BINDING PROTEIN SVF1-RELATED"/>
    <property type="match status" value="1"/>
</dbReference>
<evidence type="ECO:0000256" key="6">
    <source>
        <dbReference type="ARBA" id="ARBA00022490"/>
    </source>
</evidence>
<dbReference type="GO" id="GO:0005634">
    <property type="term" value="C:nucleus"/>
    <property type="evidence" value="ECO:0007669"/>
    <property type="project" value="UniProtKB-SubCell"/>
</dbReference>
<keyword evidence="7" id="KW-0256">Endoplasmic reticulum</keyword>
<dbReference type="Pfam" id="PF08622">
    <property type="entry name" value="Svf1"/>
    <property type="match status" value="1"/>
</dbReference>
<dbReference type="SUPFAM" id="SSF159245">
    <property type="entry name" value="AttH-like"/>
    <property type="match status" value="1"/>
</dbReference>
<protein>
    <recommendedName>
        <fullName evidence="15">Ceramide-binding protein SVF1</fullName>
    </recommendedName>
    <alternativeName>
        <fullName evidence="14">Ceramide-binding protein svf1</fullName>
    </alternativeName>
    <alternativeName>
        <fullName evidence="16">Survival factor 1</fullName>
    </alternativeName>
</protein>
<evidence type="ECO:0000256" key="8">
    <source>
        <dbReference type="ARBA" id="ARBA00023034"/>
    </source>
</evidence>
<dbReference type="FunFam" id="2.40.370.10:FF:000001">
    <property type="entry name" value="Survival factor 1"/>
    <property type="match status" value="1"/>
</dbReference>
<evidence type="ECO:0000256" key="7">
    <source>
        <dbReference type="ARBA" id="ARBA00022824"/>
    </source>
</evidence>
<dbReference type="InterPro" id="IPR051385">
    <property type="entry name" value="Ceramide-binding_SVF1"/>
</dbReference>
<comment type="subcellular location">
    <subcellularLocation>
        <location evidence="3">Cytoplasm</location>
    </subcellularLocation>
    <subcellularLocation>
        <location evidence="2">Endoplasmic reticulum membrane</location>
        <topology evidence="2">Peripheral membrane protein</topology>
    </subcellularLocation>
    <subcellularLocation>
        <location evidence="12">Golgi apparatus</location>
        <location evidence="12">cis-Golgi network membrane</location>
        <topology evidence="12">Peripheral membrane protein</topology>
    </subcellularLocation>
    <subcellularLocation>
        <location evidence="1">Nucleus</location>
    </subcellularLocation>
</comment>
<dbReference type="AlphaFoldDB" id="A0A2B7Z172"/>
<organism evidence="19 20">
    <name type="scientific">Polytolypa hystricis (strain UAMH7299)</name>
    <dbReference type="NCBI Taxonomy" id="1447883"/>
    <lineage>
        <taxon>Eukaryota</taxon>
        <taxon>Fungi</taxon>
        <taxon>Dikarya</taxon>
        <taxon>Ascomycota</taxon>
        <taxon>Pezizomycotina</taxon>
        <taxon>Eurotiomycetes</taxon>
        <taxon>Eurotiomycetidae</taxon>
        <taxon>Onygenales</taxon>
        <taxon>Onygenales incertae sedis</taxon>
        <taxon>Polytolypa</taxon>
    </lineage>
</organism>
<dbReference type="PANTHER" id="PTHR47107">
    <property type="entry name" value="SVF1-LIKE PROTEIN YDR222W-RELATED"/>
    <property type="match status" value="1"/>
</dbReference>